<dbReference type="Gene3D" id="2.102.10.10">
    <property type="entry name" value="Rieske [2Fe-2S] iron-sulphur domain"/>
    <property type="match status" value="1"/>
</dbReference>
<dbReference type="PRINTS" id="PR00162">
    <property type="entry name" value="RIESKE"/>
</dbReference>
<keyword evidence="4" id="KW-0479">Metal-binding</keyword>
<evidence type="ECO:0000256" key="9">
    <source>
        <dbReference type="ARBA" id="ARBA00034078"/>
    </source>
</evidence>
<keyword evidence="13" id="KW-0560">Oxidoreductase</keyword>
<evidence type="ECO:0000256" key="8">
    <source>
        <dbReference type="ARBA" id="ARBA00029586"/>
    </source>
</evidence>
<dbReference type="InterPro" id="IPR017941">
    <property type="entry name" value="Rieske_2Fe-2S"/>
</dbReference>
<dbReference type="CDD" id="cd03467">
    <property type="entry name" value="Rieske"/>
    <property type="match status" value="1"/>
</dbReference>
<dbReference type="SUPFAM" id="SSF50022">
    <property type="entry name" value="ISP domain"/>
    <property type="match status" value="1"/>
</dbReference>
<comment type="cofactor">
    <cofactor evidence="9">
        <name>[2Fe-2S] cluster</name>
        <dbReference type="ChEBI" id="CHEBI:190135"/>
    </cofactor>
</comment>
<evidence type="ECO:0000256" key="6">
    <source>
        <dbReference type="ARBA" id="ARBA00023014"/>
    </source>
</evidence>
<dbReference type="AlphaFoldDB" id="A0AB38FP71"/>
<proteinExistence type="predicted"/>
<feature type="domain" description="Rieske" evidence="12">
    <location>
        <begin position="59"/>
        <end position="152"/>
    </location>
</feature>
<comment type="caution">
    <text evidence="13">The sequence shown here is derived from an EMBL/GenBank/DDBJ whole genome shotgun (WGS) entry which is preliminary data.</text>
</comment>
<evidence type="ECO:0000256" key="7">
    <source>
        <dbReference type="ARBA" id="ARBA00023157"/>
    </source>
</evidence>
<evidence type="ECO:0000256" key="2">
    <source>
        <dbReference type="ARBA" id="ARBA00015816"/>
    </source>
</evidence>
<dbReference type="PROSITE" id="PS51296">
    <property type="entry name" value="RIESKE"/>
    <property type="match status" value="1"/>
</dbReference>
<reference evidence="13 14" key="1">
    <citation type="submission" date="2018-06" db="EMBL/GenBank/DDBJ databases">
        <authorList>
            <consortium name="Pathogen Informatics"/>
            <person name="Doyle S."/>
        </authorList>
    </citation>
    <scope>NUCLEOTIDE SEQUENCE [LARGE SCALE GENOMIC DNA]</scope>
    <source>
        <strain evidence="13 14">NCTC13229</strain>
    </source>
</reference>
<feature type="region of interest" description="Disordered" evidence="10">
    <location>
        <begin position="49"/>
        <end position="71"/>
    </location>
</feature>
<dbReference type="GO" id="GO:0016020">
    <property type="term" value="C:membrane"/>
    <property type="evidence" value="ECO:0007669"/>
    <property type="project" value="InterPro"/>
</dbReference>
<dbReference type="GO" id="GO:0051537">
    <property type="term" value="F:2 iron, 2 sulfur cluster binding"/>
    <property type="evidence" value="ECO:0007669"/>
    <property type="project" value="UniProtKB-KW"/>
</dbReference>
<keyword evidence="11" id="KW-1133">Transmembrane helix</keyword>
<keyword evidence="6" id="KW-0411">Iron-sulfur</keyword>
<keyword evidence="5" id="KW-0408">Iron</keyword>
<gene>
    <name evidence="13" type="primary">petC</name>
    <name evidence="13" type="ORF">NCTC13229_06829</name>
</gene>
<keyword evidence="11" id="KW-0812">Transmembrane</keyword>
<dbReference type="InterPro" id="IPR005805">
    <property type="entry name" value="Rieske_Fe-S_prot_C"/>
</dbReference>
<dbReference type="InterPro" id="IPR014349">
    <property type="entry name" value="Rieske_Fe-S_prot"/>
</dbReference>
<evidence type="ECO:0000256" key="3">
    <source>
        <dbReference type="ARBA" id="ARBA00022714"/>
    </source>
</evidence>
<dbReference type="InterPro" id="IPR006311">
    <property type="entry name" value="TAT_signal"/>
</dbReference>
<evidence type="ECO:0000256" key="5">
    <source>
        <dbReference type="ARBA" id="ARBA00023004"/>
    </source>
</evidence>
<evidence type="ECO:0000256" key="11">
    <source>
        <dbReference type="SAM" id="Phobius"/>
    </source>
</evidence>
<keyword evidence="7" id="KW-1015">Disulfide bond</keyword>
<dbReference type="GO" id="GO:0016705">
    <property type="term" value="F:oxidoreductase activity, acting on paired donors, with incorporation or reduction of molecular oxygen"/>
    <property type="evidence" value="ECO:0007669"/>
    <property type="project" value="UniProtKB-ARBA"/>
</dbReference>
<comment type="function">
    <text evidence="1">Iron-sulfur subunit of the cytochrome bc1 complex, an essential component of the respiratory electron transport chain required for ATP synthesis. The bc1 complex catalyzes the oxidation of menaquinol and the reduction of cytochrome c in the respiratory chain. The bc1 complex operates through a Q-cycle mechanism that couples electron transfer to generation of the proton gradient that drives ATP synthesis.</text>
</comment>
<keyword evidence="11" id="KW-0472">Membrane</keyword>
<evidence type="ECO:0000313" key="13">
    <source>
        <dbReference type="EMBL" id="SPZ43294.1"/>
    </source>
</evidence>
<sequence length="153" mass="15071">MPSDDHNQQQSLRSDQLALPRRTVLVGIGAAAAALAAGSALFRRTHASAAPGASARPAAKPASATVPTGDVPVGGGTVLGDVVVTQPTGGDFRGFSSTCTHAGCTVSDVSGGTINCPCHGSKFNLDGSVHTGPAFAPLVPRSVSVQGDSVVVG</sequence>
<dbReference type="Pfam" id="PF00355">
    <property type="entry name" value="Rieske"/>
    <property type="match status" value="1"/>
</dbReference>
<dbReference type="PANTHER" id="PTHR10134">
    <property type="entry name" value="CYTOCHROME B-C1 COMPLEX SUBUNIT RIESKE, MITOCHONDRIAL"/>
    <property type="match status" value="1"/>
</dbReference>
<dbReference type="GO" id="GO:0046872">
    <property type="term" value="F:metal ion binding"/>
    <property type="evidence" value="ECO:0007669"/>
    <property type="project" value="UniProtKB-KW"/>
</dbReference>
<dbReference type="GO" id="GO:0004497">
    <property type="term" value="F:monooxygenase activity"/>
    <property type="evidence" value="ECO:0007669"/>
    <property type="project" value="UniProtKB-ARBA"/>
</dbReference>
<organism evidence="13 14">
    <name type="scientific">Rhodococcus wratislaviensis</name>
    <name type="common">Tsukamurella wratislaviensis</name>
    <dbReference type="NCBI Taxonomy" id="44752"/>
    <lineage>
        <taxon>Bacteria</taxon>
        <taxon>Bacillati</taxon>
        <taxon>Actinomycetota</taxon>
        <taxon>Actinomycetes</taxon>
        <taxon>Mycobacteriales</taxon>
        <taxon>Nocardiaceae</taxon>
        <taxon>Rhodococcus</taxon>
    </lineage>
</organism>
<dbReference type="PROSITE" id="PS51318">
    <property type="entry name" value="TAT"/>
    <property type="match status" value="1"/>
</dbReference>
<dbReference type="EMBL" id="UAUI01000028">
    <property type="protein sequence ID" value="SPZ43294.1"/>
    <property type="molecule type" value="Genomic_DNA"/>
</dbReference>
<evidence type="ECO:0000256" key="10">
    <source>
        <dbReference type="SAM" id="MobiDB-lite"/>
    </source>
</evidence>
<accession>A0AB38FP71</accession>
<evidence type="ECO:0000259" key="12">
    <source>
        <dbReference type="PROSITE" id="PS51296"/>
    </source>
</evidence>
<feature type="transmembrane region" description="Helical" evidence="11">
    <location>
        <begin position="24"/>
        <end position="42"/>
    </location>
</feature>
<evidence type="ECO:0000256" key="4">
    <source>
        <dbReference type="ARBA" id="ARBA00022723"/>
    </source>
</evidence>
<protein>
    <recommendedName>
        <fullName evidence="2">Cytochrome bc1 complex Rieske iron-sulfur subunit</fullName>
    </recommendedName>
    <alternativeName>
        <fullName evidence="8">Cytochrome bc1 reductase complex subunit QcrA</fullName>
    </alternativeName>
</protein>
<keyword evidence="3" id="KW-0001">2Fe-2S</keyword>
<dbReference type="RefSeq" id="WP_052033557.1">
    <property type="nucleotide sequence ID" value="NZ_CP150488.1"/>
</dbReference>
<name>A0AB38FP71_RHOWR</name>
<evidence type="ECO:0000313" key="14">
    <source>
        <dbReference type="Proteomes" id="UP000251211"/>
    </source>
</evidence>
<dbReference type="InterPro" id="IPR036922">
    <property type="entry name" value="Rieske_2Fe-2S_sf"/>
</dbReference>
<evidence type="ECO:0000256" key="1">
    <source>
        <dbReference type="ARBA" id="ARBA00002494"/>
    </source>
</evidence>
<dbReference type="Proteomes" id="UP000251211">
    <property type="component" value="Unassembled WGS sequence"/>
</dbReference>